<dbReference type="AlphaFoldDB" id="A0A916YJ25"/>
<dbReference type="EMBL" id="BMKK01000002">
    <property type="protein sequence ID" value="GGD47101.1"/>
    <property type="molecule type" value="Genomic_DNA"/>
</dbReference>
<protein>
    <recommendedName>
        <fullName evidence="7">HU family DNA-binding protein</fullName>
    </recommendedName>
</protein>
<dbReference type="PANTHER" id="PTHR33175">
    <property type="entry name" value="DNA-BINDING PROTEIN HU"/>
    <property type="match status" value="1"/>
</dbReference>
<keyword evidence="2" id="KW-0226">DNA condensation</keyword>
<evidence type="ECO:0000256" key="4">
    <source>
        <dbReference type="RuleBase" id="RU003939"/>
    </source>
</evidence>
<keyword evidence="6" id="KW-1185">Reference proteome</keyword>
<gene>
    <name evidence="5" type="ORF">GCM10011514_08860</name>
</gene>
<proteinExistence type="inferred from homology"/>
<dbReference type="GO" id="GO:0005829">
    <property type="term" value="C:cytosol"/>
    <property type="evidence" value="ECO:0007669"/>
    <property type="project" value="TreeGrafter"/>
</dbReference>
<dbReference type="SMART" id="SM00411">
    <property type="entry name" value="BHL"/>
    <property type="match status" value="1"/>
</dbReference>
<evidence type="ECO:0000313" key="5">
    <source>
        <dbReference type="EMBL" id="GGD47101.1"/>
    </source>
</evidence>
<dbReference type="InterPro" id="IPR010992">
    <property type="entry name" value="IHF-like_DNA-bd_dom_sf"/>
</dbReference>
<accession>A0A916YJ25</accession>
<keyword evidence="3" id="KW-0238">DNA-binding</keyword>
<evidence type="ECO:0008006" key="7">
    <source>
        <dbReference type="Google" id="ProtNLM"/>
    </source>
</evidence>
<evidence type="ECO:0000256" key="1">
    <source>
        <dbReference type="ARBA" id="ARBA00010529"/>
    </source>
</evidence>
<sequence length="85" mass="9771">MTRADLNQEISRRNKINATEVSVITEALFEVIKDEIAKGNKVTFKGFGTFRTKRRAAKKVQLIKQKQTVDLAEHYIPAFLPSKFF</sequence>
<comment type="similarity">
    <text evidence="1 4">Belongs to the bacterial histone-like protein family.</text>
</comment>
<dbReference type="GO" id="GO:0030527">
    <property type="term" value="F:structural constituent of chromatin"/>
    <property type="evidence" value="ECO:0007669"/>
    <property type="project" value="InterPro"/>
</dbReference>
<name>A0A916YJ25_9BACT</name>
<dbReference type="InterPro" id="IPR000119">
    <property type="entry name" value="Hist_DNA-bd"/>
</dbReference>
<dbReference type="Gene3D" id="4.10.520.10">
    <property type="entry name" value="IHF-like DNA-binding proteins"/>
    <property type="match status" value="1"/>
</dbReference>
<organism evidence="5 6">
    <name type="scientific">Emticicia aquatilis</name>
    <dbReference type="NCBI Taxonomy" id="1537369"/>
    <lineage>
        <taxon>Bacteria</taxon>
        <taxon>Pseudomonadati</taxon>
        <taxon>Bacteroidota</taxon>
        <taxon>Cytophagia</taxon>
        <taxon>Cytophagales</taxon>
        <taxon>Leadbetterellaceae</taxon>
        <taxon>Emticicia</taxon>
    </lineage>
</organism>
<dbReference type="Pfam" id="PF00216">
    <property type="entry name" value="Bac_DNA_binding"/>
    <property type="match status" value="1"/>
</dbReference>
<dbReference type="GO" id="GO:0030261">
    <property type="term" value="P:chromosome condensation"/>
    <property type="evidence" value="ECO:0007669"/>
    <property type="project" value="UniProtKB-KW"/>
</dbReference>
<comment type="caution">
    <text evidence="5">The sequence shown here is derived from an EMBL/GenBank/DDBJ whole genome shotgun (WGS) entry which is preliminary data.</text>
</comment>
<dbReference type="GO" id="GO:0003677">
    <property type="term" value="F:DNA binding"/>
    <property type="evidence" value="ECO:0007669"/>
    <property type="project" value="UniProtKB-KW"/>
</dbReference>
<reference evidence="5" key="1">
    <citation type="journal article" date="2014" name="Int. J. Syst. Evol. Microbiol.">
        <title>Complete genome sequence of Corynebacterium casei LMG S-19264T (=DSM 44701T), isolated from a smear-ripened cheese.</title>
        <authorList>
            <consortium name="US DOE Joint Genome Institute (JGI-PGF)"/>
            <person name="Walter F."/>
            <person name="Albersmeier A."/>
            <person name="Kalinowski J."/>
            <person name="Ruckert C."/>
        </authorList>
    </citation>
    <scope>NUCLEOTIDE SEQUENCE</scope>
    <source>
        <strain evidence="5">CGMCC 1.15958</strain>
    </source>
</reference>
<evidence type="ECO:0000313" key="6">
    <source>
        <dbReference type="Proteomes" id="UP000609064"/>
    </source>
</evidence>
<dbReference type="PANTHER" id="PTHR33175:SF3">
    <property type="entry name" value="DNA-BINDING PROTEIN HU-BETA"/>
    <property type="match status" value="1"/>
</dbReference>
<evidence type="ECO:0000256" key="2">
    <source>
        <dbReference type="ARBA" id="ARBA00023067"/>
    </source>
</evidence>
<dbReference type="Proteomes" id="UP000609064">
    <property type="component" value="Unassembled WGS sequence"/>
</dbReference>
<evidence type="ECO:0000256" key="3">
    <source>
        <dbReference type="ARBA" id="ARBA00023125"/>
    </source>
</evidence>
<dbReference type="SUPFAM" id="SSF47729">
    <property type="entry name" value="IHF-like DNA-binding proteins"/>
    <property type="match status" value="1"/>
</dbReference>
<reference evidence="5" key="2">
    <citation type="submission" date="2020-09" db="EMBL/GenBank/DDBJ databases">
        <authorList>
            <person name="Sun Q."/>
            <person name="Zhou Y."/>
        </authorList>
    </citation>
    <scope>NUCLEOTIDE SEQUENCE</scope>
    <source>
        <strain evidence="5">CGMCC 1.15958</strain>
    </source>
</reference>